<dbReference type="Pfam" id="PF26500">
    <property type="entry name" value="DUF8166"/>
    <property type="match status" value="1"/>
</dbReference>
<name>A0A540VDY4_9CHLR</name>
<evidence type="ECO:0000313" key="2">
    <source>
        <dbReference type="EMBL" id="TQE94966.1"/>
    </source>
</evidence>
<dbReference type="InParanoid" id="A0A540VDY4"/>
<protein>
    <recommendedName>
        <fullName evidence="1">DUF8166 domain-containing protein</fullName>
    </recommendedName>
</protein>
<feature type="domain" description="DUF8166" evidence="1">
    <location>
        <begin position="3"/>
        <end position="197"/>
    </location>
</feature>
<keyword evidence="3" id="KW-1185">Reference proteome</keyword>
<evidence type="ECO:0000313" key="3">
    <source>
        <dbReference type="Proteomes" id="UP000317371"/>
    </source>
</evidence>
<dbReference type="InterPro" id="IPR058479">
    <property type="entry name" value="DUF8166"/>
</dbReference>
<accession>A0A540VDY4</accession>
<organism evidence="2 3">
    <name type="scientific">Litorilinea aerophila</name>
    <dbReference type="NCBI Taxonomy" id="1204385"/>
    <lineage>
        <taxon>Bacteria</taxon>
        <taxon>Bacillati</taxon>
        <taxon>Chloroflexota</taxon>
        <taxon>Caldilineae</taxon>
        <taxon>Caldilineales</taxon>
        <taxon>Caldilineaceae</taxon>
        <taxon>Litorilinea</taxon>
    </lineage>
</organism>
<comment type="caution">
    <text evidence="2">The sequence shown here is derived from an EMBL/GenBank/DDBJ whole genome shotgun (WGS) entry which is preliminary data.</text>
</comment>
<dbReference type="OrthoDB" id="150075at2"/>
<dbReference type="RefSeq" id="WP_141610818.1">
    <property type="nucleotide sequence ID" value="NZ_VIGC02000018.1"/>
</dbReference>
<evidence type="ECO:0000259" key="1">
    <source>
        <dbReference type="Pfam" id="PF26500"/>
    </source>
</evidence>
<sequence length="201" mass="22157">MTITIGKIVKSNTHVDYVCQIYGPGESDVLPQPGDYSFGTFVSIRLEGQAAPGERLVGVIYNTLLMNPDFGNLGPRLSPRQELEVFTPDYLAETATLVGIIALGWIDSGGRPWQGVPAVAATVNTPVHRLEDDELCLFHQGDQGRLNLRYVPMLLGQNSPLVPQLLLQIVDRLARLFPQERSRLAVMRNNLAWKNIVQPAG</sequence>
<dbReference type="EMBL" id="VIGC01000018">
    <property type="protein sequence ID" value="TQE94966.1"/>
    <property type="molecule type" value="Genomic_DNA"/>
</dbReference>
<reference evidence="2 3" key="1">
    <citation type="submission" date="2019-06" db="EMBL/GenBank/DDBJ databases">
        <title>Genome sequence of Litorilinea aerophila BAA-2444.</title>
        <authorList>
            <person name="Maclea K.S."/>
            <person name="Maurais E.G."/>
            <person name="Iannazzi L.C."/>
        </authorList>
    </citation>
    <scope>NUCLEOTIDE SEQUENCE [LARGE SCALE GENOMIC DNA]</scope>
    <source>
        <strain evidence="2 3">ATCC BAA-2444</strain>
    </source>
</reference>
<proteinExistence type="predicted"/>
<dbReference type="AlphaFoldDB" id="A0A540VDY4"/>
<dbReference type="Proteomes" id="UP000317371">
    <property type="component" value="Unassembled WGS sequence"/>
</dbReference>
<gene>
    <name evidence="2" type="ORF">FKZ61_14255</name>
</gene>